<keyword evidence="3" id="KW-1185">Reference proteome</keyword>
<organism evidence="1">
    <name type="scientific">Hexamita inflata</name>
    <dbReference type="NCBI Taxonomy" id="28002"/>
    <lineage>
        <taxon>Eukaryota</taxon>
        <taxon>Metamonada</taxon>
        <taxon>Diplomonadida</taxon>
        <taxon>Hexamitidae</taxon>
        <taxon>Hexamitinae</taxon>
        <taxon>Hexamita</taxon>
    </lineage>
</organism>
<dbReference type="AlphaFoldDB" id="A0AA86R6E0"/>
<reference evidence="2 3" key="2">
    <citation type="submission" date="2024-07" db="EMBL/GenBank/DDBJ databases">
        <authorList>
            <person name="Akdeniz Z."/>
        </authorList>
    </citation>
    <scope>NUCLEOTIDE SEQUENCE [LARGE SCALE GENOMIC DNA]</scope>
</reference>
<proteinExistence type="predicted"/>
<gene>
    <name evidence="2" type="ORF">HINF_LOCUS37426</name>
    <name evidence="1" type="ORF">HINF_LOCUS59946</name>
</gene>
<dbReference type="EMBL" id="CATOUU010001104">
    <property type="protein sequence ID" value="CAI9972301.1"/>
    <property type="molecule type" value="Genomic_DNA"/>
</dbReference>
<accession>A0AA86R6E0</accession>
<evidence type="ECO:0000313" key="1">
    <source>
        <dbReference type="EMBL" id="CAI9972301.1"/>
    </source>
</evidence>
<dbReference type="Proteomes" id="UP001642409">
    <property type="component" value="Unassembled WGS sequence"/>
</dbReference>
<evidence type="ECO:0000313" key="3">
    <source>
        <dbReference type="Proteomes" id="UP001642409"/>
    </source>
</evidence>
<evidence type="ECO:0000313" key="2">
    <source>
        <dbReference type="EMBL" id="CAL6038552.1"/>
    </source>
</evidence>
<dbReference type="EMBL" id="CAXDID020000139">
    <property type="protein sequence ID" value="CAL6038552.1"/>
    <property type="molecule type" value="Genomic_DNA"/>
</dbReference>
<name>A0AA86R6E0_9EUKA</name>
<reference evidence="1" key="1">
    <citation type="submission" date="2023-06" db="EMBL/GenBank/DDBJ databases">
        <authorList>
            <person name="Kurt Z."/>
        </authorList>
    </citation>
    <scope>NUCLEOTIDE SEQUENCE</scope>
</reference>
<sequence>MKSPQQVIVDLISAEFVELQQFPDEKEREFQVIQFLSELPVSRRAIIWKEMEFYVNKSVDVLENYFVNIMQPSLYSGEFLTDWQKQVCEQLAQKPFEAPVELLLYAYSEIKARNDNAQMQAVSQLFEYAKKMQNARFANILLIKQAELMINTTPQFQQERTADLMPSYLDKSQVVKTGGVFPPVVPEQKIWTEIGKNFNQDDKKTEFFSKMQNVLGLVRLDEDEITHQLALSLDNYNFWLMASGQFGTDPESIKSYFVNVILNQKSQITDYPTENISAQACMKNIIQQNPILSGIDFDDLVESQIMSTYQPSTQKEEESDMFQITPASSIDNQQPVANIRIVNRTRWTVRFEVVRNPANVKVKQQLQLTEDAIESIHSFVKNNKVLSTNDCVRIISQMLENKYSRKTIYDVVRQIKITLKYGKHNHQLE</sequence>
<comment type="caution">
    <text evidence="1">The sequence shown here is derived from an EMBL/GenBank/DDBJ whole genome shotgun (WGS) entry which is preliminary data.</text>
</comment>
<protein>
    <submittedName>
        <fullName evidence="2">Hypothetical_protein</fullName>
    </submittedName>
</protein>